<comment type="caution">
    <text evidence="2">The sequence shown here is derived from an EMBL/GenBank/DDBJ whole genome shotgun (WGS) entry which is preliminary data.</text>
</comment>
<feature type="domain" description="Nitroreductase" evidence="1">
    <location>
        <begin position="197"/>
        <end position="298"/>
    </location>
</feature>
<reference evidence="2 3" key="1">
    <citation type="submission" date="2024-10" db="EMBL/GenBank/DDBJ databases">
        <title>The Natural Products Discovery Center: Release of the First 8490 Sequenced Strains for Exploring Actinobacteria Biosynthetic Diversity.</title>
        <authorList>
            <person name="Kalkreuter E."/>
            <person name="Kautsar S.A."/>
            <person name="Yang D."/>
            <person name="Bader C.D."/>
            <person name="Teijaro C.N."/>
            <person name="Fluegel L."/>
            <person name="Davis C.M."/>
            <person name="Simpson J.R."/>
            <person name="Lauterbach L."/>
            <person name="Steele A.D."/>
            <person name="Gui C."/>
            <person name="Meng S."/>
            <person name="Li G."/>
            <person name="Viehrig K."/>
            <person name="Ye F."/>
            <person name="Su P."/>
            <person name="Kiefer A.F."/>
            <person name="Nichols A."/>
            <person name="Cepeda A.J."/>
            <person name="Yan W."/>
            <person name="Fan B."/>
            <person name="Jiang Y."/>
            <person name="Adhikari A."/>
            <person name="Zheng C.-J."/>
            <person name="Schuster L."/>
            <person name="Cowan T.M."/>
            <person name="Smanski M.J."/>
            <person name="Chevrette M.G."/>
            <person name="De Carvalho L.P.S."/>
            <person name="Shen B."/>
        </authorList>
    </citation>
    <scope>NUCLEOTIDE SEQUENCE [LARGE SCALE GENOMIC DNA]</scope>
    <source>
        <strain evidence="2 3">NPDC000087</strain>
    </source>
</reference>
<dbReference type="Gene3D" id="3.40.109.10">
    <property type="entry name" value="NADH Oxidase"/>
    <property type="match status" value="1"/>
</dbReference>
<keyword evidence="3" id="KW-1185">Reference proteome</keyword>
<sequence>MDVVIPPSRRVLVDCVRSATAAPSLHNSQPWRFRIRARRIDVYADPARRLPVLDPDGREQLISVGAALFTLRLAIRAAGYRSDLQLFPEPGVVARVTVTHPAAASDEIAALAEAVPHRHTNRLPFAHLAVPEEDLDLLRDAARAEGATLAVATPAGREAILRLAGDADRMLRARPGYRAELGRWTGDTRHDGVPVWAAGPWDALETVPIRDFAELSDAPRRRAAFEPYPTILVLATAGDARADWVRAGQALQRVLLTATWRGLATTPIGQPVEVPAVRRLLLDPSAGLAVQMVLRLGYGSLAGHTPRRPVTEVLASP</sequence>
<dbReference type="InterPro" id="IPR029479">
    <property type="entry name" value="Nitroreductase"/>
</dbReference>
<gene>
    <name evidence="2" type="ORF">ACFY35_12950</name>
</gene>
<dbReference type="Proteomes" id="UP001602245">
    <property type="component" value="Unassembled WGS sequence"/>
</dbReference>
<dbReference type="RefSeq" id="WP_020510662.1">
    <property type="nucleotide sequence ID" value="NZ_JBIAZU010000002.1"/>
</dbReference>
<dbReference type="InterPro" id="IPR050627">
    <property type="entry name" value="Nitroreductase/BluB"/>
</dbReference>
<dbReference type="InterPro" id="IPR000415">
    <property type="entry name" value="Nitroreductase-like"/>
</dbReference>
<dbReference type="EMBL" id="JBIAZU010000002">
    <property type="protein sequence ID" value="MFF5290348.1"/>
    <property type="molecule type" value="Genomic_DNA"/>
</dbReference>
<dbReference type="Pfam" id="PF00881">
    <property type="entry name" value="Nitroreductase"/>
    <property type="match status" value="1"/>
</dbReference>
<accession>A0ABW6WBJ0</accession>
<name>A0ABW6WBJ0_9ACTN</name>
<dbReference type="PANTHER" id="PTHR23026">
    <property type="entry name" value="NADPH NITROREDUCTASE"/>
    <property type="match status" value="1"/>
</dbReference>
<evidence type="ECO:0000313" key="2">
    <source>
        <dbReference type="EMBL" id="MFF5290348.1"/>
    </source>
</evidence>
<evidence type="ECO:0000259" key="1">
    <source>
        <dbReference type="Pfam" id="PF00881"/>
    </source>
</evidence>
<dbReference type="SUPFAM" id="SSF55469">
    <property type="entry name" value="FMN-dependent nitroreductase-like"/>
    <property type="match status" value="2"/>
</dbReference>
<proteinExistence type="predicted"/>
<protein>
    <submittedName>
        <fullName evidence="2">Acg family FMN-binding oxidoreductase</fullName>
    </submittedName>
</protein>
<organism evidence="2 3">
    <name type="scientific">Paractinoplanes globisporus</name>
    <dbReference type="NCBI Taxonomy" id="113565"/>
    <lineage>
        <taxon>Bacteria</taxon>
        <taxon>Bacillati</taxon>
        <taxon>Actinomycetota</taxon>
        <taxon>Actinomycetes</taxon>
        <taxon>Micromonosporales</taxon>
        <taxon>Micromonosporaceae</taxon>
        <taxon>Paractinoplanes</taxon>
    </lineage>
</organism>
<dbReference type="PANTHER" id="PTHR23026:SF123">
    <property type="entry name" value="NAD(P)H NITROREDUCTASE RV3131-RELATED"/>
    <property type="match status" value="1"/>
</dbReference>
<dbReference type="NCBIfam" id="NF047509">
    <property type="entry name" value="Rv3131_FMN_oxido"/>
    <property type="match status" value="1"/>
</dbReference>
<evidence type="ECO:0000313" key="3">
    <source>
        <dbReference type="Proteomes" id="UP001602245"/>
    </source>
</evidence>